<evidence type="ECO:0000256" key="7">
    <source>
        <dbReference type="SAM" id="MobiDB-lite"/>
    </source>
</evidence>
<evidence type="ECO:0000256" key="4">
    <source>
        <dbReference type="ARBA" id="ARBA00022801"/>
    </source>
</evidence>
<dbReference type="InterPro" id="IPR003761">
    <property type="entry name" value="Exonuc_VII_S"/>
</dbReference>
<dbReference type="GO" id="GO:0008855">
    <property type="term" value="F:exodeoxyribonuclease VII activity"/>
    <property type="evidence" value="ECO:0007669"/>
    <property type="project" value="UniProtKB-UniRule"/>
</dbReference>
<comment type="caution">
    <text evidence="8">The sequence shown here is derived from an EMBL/GenBank/DDBJ whole genome shotgun (WGS) entry which is preliminary data.</text>
</comment>
<gene>
    <name evidence="6 8" type="primary">xseB</name>
    <name evidence="8" type="ORF">H8E79_04945</name>
</gene>
<dbReference type="PANTHER" id="PTHR34137:SF1">
    <property type="entry name" value="EXODEOXYRIBONUCLEASE 7 SMALL SUBUNIT"/>
    <property type="match status" value="1"/>
</dbReference>
<keyword evidence="5 6" id="KW-0269">Exonuclease</keyword>
<comment type="function">
    <text evidence="6">Bidirectionally degrades single-stranded DNA into large acid-insoluble oligonucleotides, which are then degraded further into small acid-soluble oligonucleotides.</text>
</comment>
<dbReference type="EMBL" id="JACNLK010000041">
    <property type="protein sequence ID" value="MBC8208495.1"/>
    <property type="molecule type" value="Genomic_DNA"/>
</dbReference>
<dbReference type="PIRSF" id="PIRSF006488">
    <property type="entry name" value="Exonuc_VII_S"/>
    <property type="match status" value="1"/>
</dbReference>
<dbReference type="InterPro" id="IPR037004">
    <property type="entry name" value="Exonuc_VII_ssu_sf"/>
</dbReference>
<dbReference type="Proteomes" id="UP000599024">
    <property type="component" value="Unassembled WGS sequence"/>
</dbReference>
<dbReference type="Pfam" id="PF02609">
    <property type="entry name" value="Exonuc_VII_S"/>
    <property type="match status" value="1"/>
</dbReference>
<keyword evidence="3 6" id="KW-0540">Nuclease</keyword>
<accession>A0A8J6TCF5</accession>
<dbReference type="GO" id="GO:0009318">
    <property type="term" value="C:exodeoxyribonuclease VII complex"/>
    <property type="evidence" value="ECO:0007669"/>
    <property type="project" value="UniProtKB-UniRule"/>
</dbReference>
<evidence type="ECO:0000256" key="6">
    <source>
        <dbReference type="HAMAP-Rule" id="MF_00337"/>
    </source>
</evidence>
<comment type="catalytic activity">
    <reaction evidence="6">
        <text>Exonucleolytic cleavage in either 5'- to 3'- or 3'- to 5'-direction to yield nucleoside 5'-phosphates.</text>
        <dbReference type="EC" id="3.1.11.6"/>
    </reaction>
</comment>
<dbReference type="PANTHER" id="PTHR34137">
    <property type="entry name" value="EXODEOXYRIBONUCLEASE 7 SMALL SUBUNIT"/>
    <property type="match status" value="1"/>
</dbReference>
<reference evidence="8 9" key="1">
    <citation type="submission" date="2020-08" db="EMBL/GenBank/DDBJ databases">
        <title>Bridging the membrane lipid divide: bacteria of the FCB group superphylum have the potential to synthesize archaeal ether lipids.</title>
        <authorList>
            <person name="Villanueva L."/>
            <person name="Von Meijenfeldt F.A.B."/>
            <person name="Westbye A.B."/>
            <person name="Yadav S."/>
            <person name="Hopmans E.C."/>
            <person name="Dutilh B.E."/>
            <person name="Sinninghe Damste J.S."/>
        </authorList>
    </citation>
    <scope>NUCLEOTIDE SEQUENCE [LARGE SCALE GENOMIC DNA]</scope>
    <source>
        <strain evidence="8">NIOZ-UU81</strain>
    </source>
</reference>
<keyword evidence="2 6" id="KW-0963">Cytoplasm</keyword>
<dbReference type="GO" id="GO:0005829">
    <property type="term" value="C:cytosol"/>
    <property type="evidence" value="ECO:0007669"/>
    <property type="project" value="TreeGrafter"/>
</dbReference>
<evidence type="ECO:0000256" key="3">
    <source>
        <dbReference type="ARBA" id="ARBA00022722"/>
    </source>
</evidence>
<feature type="compositionally biased region" description="Basic and acidic residues" evidence="7">
    <location>
        <begin position="74"/>
        <end position="84"/>
    </location>
</feature>
<comment type="subunit">
    <text evidence="6">Heterooligomer composed of large and small subunits.</text>
</comment>
<dbReference type="HAMAP" id="MF_00337">
    <property type="entry name" value="Exonuc_7_S"/>
    <property type="match status" value="1"/>
</dbReference>
<evidence type="ECO:0000313" key="9">
    <source>
        <dbReference type="Proteomes" id="UP000599024"/>
    </source>
</evidence>
<dbReference type="EC" id="3.1.11.6" evidence="6"/>
<dbReference type="AlphaFoldDB" id="A0A8J6TCF5"/>
<comment type="similarity">
    <text evidence="1 6">Belongs to the XseB family.</text>
</comment>
<evidence type="ECO:0000313" key="8">
    <source>
        <dbReference type="EMBL" id="MBC8208495.1"/>
    </source>
</evidence>
<name>A0A8J6TCF5_9BACT</name>
<sequence>MAKRTFENGLARLEKITEELETGDLSLDVSLKKFNEGIELAEFCNRELSEARAKVELLLNKNGKLESVPFDSNSDEHENQTVPE</sequence>
<evidence type="ECO:0000256" key="2">
    <source>
        <dbReference type="ARBA" id="ARBA00022490"/>
    </source>
</evidence>
<keyword evidence="4 6" id="KW-0378">Hydrolase</keyword>
<dbReference type="GO" id="GO:0006308">
    <property type="term" value="P:DNA catabolic process"/>
    <property type="evidence" value="ECO:0007669"/>
    <property type="project" value="UniProtKB-UniRule"/>
</dbReference>
<evidence type="ECO:0000256" key="5">
    <source>
        <dbReference type="ARBA" id="ARBA00022839"/>
    </source>
</evidence>
<dbReference type="NCBIfam" id="TIGR01280">
    <property type="entry name" value="xseB"/>
    <property type="match status" value="1"/>
</dbReference>
<dbReference type="Gene3D" id="1.10.287.1040">
    <property type="entry name" value="Exonuclease VII, small subunit"/>
    <property type="match status" value="1"/>
</dbReference>
<organism evidence="8 9">
    <name type="scientific">Candidatus Desulfatifera sulfidica</name>
    <dbReference type="NCBI Taxonomy" id="2841691"/>
    <lineage>
        <taxon>Bacteria</taxon>
        <taxon>Pseudomonadati</taxon>
        <taxon>Thermodesulfobacteriota</taxon>
        <taxon>Desulfobulbia</taxon>
        <taxon>Desulfobulbales</taxon>
        <taxon>Desulfobulbaceae</taxon>
        <taxon>Candidatus Desulfatifera</taxon>
    </lineage>
</organism>
<protein>
    <recommendedName>
        <fullName evidence="6">Exodeoxyribonuclease 7 small subunit</fullName>
        <ecNumber evidence="6">3.1.11.6</ecNumber>
    </recommendedName>
    <alternativeName>
        <fullName evidence="6">Exodeoxyribonuclease VII small subunit</fullName>
        <shortName evidence="6">Exonuclease VII small subunit</shortName>
    </alternativeName>
</protein>
<evidence type="ECO:0000256" key="1">
    <source>
        <dbReference type="ARBA" id="ARBA00009998"/>
    </source>
</evidence>
<proteinExistence type="inferred from homology"/>
<comment type="subcellular location">
    <subcellularLocation>
        <location evidence="6">Cytoplasm</location>
    </subcellularLocation>
</comment>
<dbReference type="SUPFAM" id="SSF116842">
    <property type="entry name" value="XseB-like"/>
    <property type="match status" value="1"/>
</dbReference>
<feature type="region of interest" description="Disordered" evidence="7">
    <location>
        <begin position="65"/>
        <end position="84"/>
    </location>
</feature>